<keyword evidence="9 14" id="KW-0560">Oxidoreductase</keyword>
<evidence type="ECO:0000259" key="17">
    <source>
        <dbReference type="PROSITE" id="PS51918"/>
    </source>
</evidence>
<comment type="cofactor">
    <cofactor evidence="14 16">
        <name>[4Fe-4S] cluster</name>
        <dbReference type="ChEBI" id="CHEBI:49883"/>
    </cofactor>
    <text evidence="14 16">Binds 1 [4Fe-4S] cluster. The cluster is coordinated with 3 cysteines and an exchangeable S-adenosyl-L-methionine.</text>
</comment>
<comment type="subunit">
    <text evidence="4">Monomer.</text>
</comment>
<dbReference type="Gene3D" id="1.10.10.920">
    <property type="match status" value="1"/>
</dbReference>
<feature type="binding site" evidence="15">
    <location>
        <position position="182"/>
    </location>
    <ligand>
        <name>S-adenosyl-L-methionine</name>
        <dbReference type="ChEBI" id="CHEBI:59789"/>
        <label>2</label>
    </ligand>
</feature>
<dbReference type="SMART" id="SM00729">
    <property type="entry name" value="Elp3"/>
    <property type="match status" value="1"/>
</dbReference>
<feature type="binding site" evidence="15">
    <location>
        <position position="170"/>
    </location>
    <ligand>
        <name>S-adenosyl-L-methionine</name>
        <dbReference type="ChEBI" id="CHEBI:59789"/>
        <label>2</label>
    </ligand>
</feature>
<comment type="catalytic activity">
    <reaction evidence="13 14">
        <text>coproporphyrinogen III + 2 S-adenosyl-L-methionine = protoporphyrinogen IX + 2 5'-deoxyadenosine + 2 L-methionine + 2 CO2</text>
        <dbReference type="Rhea" id="RHEA:15425"/>
        <dbReference type="ChEBI" id="CHEBI:16526"/>
        <dbReference type="ChEBI" id="CHEBI:17319"/>
        <dbReference type="ChEBI" id="CHEBI:57307"/>
        <dbReference type="ChEBI" id="CHEBI:57309"/>
        <dbReference type="ChEBI" id="CHEBI:57844"/>
        <dbReference type="ChEBI" id="CHEBI:59789"/>
        <dbReference type="EC" id="1.3.98.3"/>
    </reaction>
</comment>
<evidence type="ECO:0000256" key="15">
    <source>
        <dbReference type="PIRSR" id="PIRSR000167-1"/>
    </source>
</evidence>
<comment type="pathway">
    <text evidence="2 14">Porphyrin-containing compound metabolism; protoporphyrin-IX biosynthesis; protoporphyrinogen-IX from coproporphyrinogen-III (AdoMet route): step 1/1.</text>
</comment>
<protein>
    <recommendedName>
        <fullName evidence="14">Coproporphyrinogen-III oxidase</fullName>
        <ecNumber evidence="14">1.3.98.3</ecNumber>
    </recommendedName>
</protein>
<dbReference type="InterPro" id="IPR058240">
    <property type="entry name" value="rSAM_sf"/>
</dbReference>
<dbReference type="GO" id="GO:0051539">
    <property type="term" value="F:4 iron, 4 sulfur cluster binding"/>
    <property type="evidence" value="ECO:0007669"/>
    <property type="project" value="UniProtKB-KW"/>
</dbReference>
<comment type="subcellular location">
    <subcellularLocation>
        <location evidence="1 14">Cytoplasm</location>
    </subcellularLocation>
</comment>
<dbReference type="EC" id="1.3.98.3" evidence="14"/>
<dbReference type="GO" id="GO:0046872">
    <property type="term" value="F:metal ion binding"/>
    <property type="evidence" value="ECO:0007669"/>
    <property type="project" value="UniProtKB-KW"/>
</dbReference>
<dbReference type="SFLD" id="SFLDG01065">
    <property type="entry name" value="anaerobic_coproporphyrinogen-I"/>
    <property type="match status" value="1"/>
</dbReference>
<evidence type="ECO:0000256" key="1">
    <source>
        <dbReference type="ARBA" id="ARBA00004496"/>
    </source>
</evidence>
<feature type="binding site" evidence="15">
    <location>
        <begin position="65"/>
        <end position="67"/>
    </location>
    <ligand>
        <name>S-adenosyl-L-methionine</name>
        <dbReference type="ChEBI" id="CHEBI:59789"/>
        <label>2</label>
    </ligand>
</feature>
<evidence type="ECO:0000256" key="12">
    <source>
        <dbReference type="ARBA" id="ARBA00023244"/>
    </source>
</evidence>
<evidence type="ECO:0000256" key="11">
    <source>
        <dbReference type="ARBA" id="ARBA00023014"/>
    </source>
</evidence>
<feature type="binding site" evidence="15">
    <location>
        <position position="143"/>
    </location>
    <ligand>
        <name>S-adenosyl-L-methionine</name>
        <dbReference type="ChEBI" id="CHEBI:59789"/>
        <label>1</label>
    </ligand>
</feature>
<dbReference type="GO" id="GO:0006782">
    <property type="term" value="P:protoporphyrinogen IX biosynthetic process"/>
    <property type="evidence" value="ECO:0007669"/>
    <property type="project" value="UniProtKB-UniPathway"/>
</dbReference>
<evidence type="ECO:0000256" key="10">
    <source>
        <dbReference type="ARBA" id="ARBA00023004"/>
    </source>
</evidence>
<dbReference type="Gene3D" id="3.20.20.70">
    <property type="entry name" value="Aldolase class I"/>
    <property type="match status" value="1"/>
</dbReference>
<keyword evidence="12 14" id="KW-0627">Porphyrin biosynthesis</keyword>
<comment type="similarity">
    <text evidence="3 14">Belongs to the anaerobic coproporphyrinogen-III oxidase family.</text>
</comment>
<dbReference type="InterPro" id="IPR006638">
    <property type="entry name" value="Elp3/MiaA/NifB-like_rSAM"/>
</dbReference>
<dbReference type="RefSeq" id="WP_090251083.1">
    <property type="nucleotide sequence ID" value="NZ_FPAS01000005.1"/>
</dbReference>
<keyword evidence="7 14" id="KW-0949">S-adenosyl-L-methionine</keyword>
<organism evidence="18 19">
    <name type="scientific">Lishizhenia tianjinensis</name>
    <dbReference type="NCBI Taxonomy" id="477690"/>
    <lineage>
        <taxon>Bacteria</taxon>
        <taxon>Pseudomonadati</taxon>
        <taxon>Bacteroidota</taxon>
        <taxon>Flavobacteriia</taxon>
        <taxon>Flavobacteriales</taxon>
        <taxon>Crocinitomicaceae</taxon>
        <taxon>Lishizhenia</taxon>
    </lineage>
</organism>
<dbReference type="PANTHER" id="PTHR13932:SF6">
    <property type="entry name" value="OXYGEN-INDEPENDENT COPROPORPHYRINOGEN III OXIDASE"/>
    <property type="match status" value="1"/>
</dbReference>
<feature type="binding site" evidence="16">
    <location>
        <position position="59"/>
    </location>
    <ligand>
        <name>[4Fe-4S] cluster</name>
        <dbReference type="ChEBI" id="CHEBI:49883"/>
        <note>4Fe-4S-S-AdoMet</note>
    </ligand>
</feature>
<evidence type="ECO:0000256" key="8">
    <source>
        <dbReference type="ARBA" id="ARBA00022723"/>
    </source>
</evidence>
<feature type="binding site" evidence="15">
    <location>
        <position position="110"/>
    </location>
    <ligand>
        <name>S-adenosyl-L-methionine</name>
        <dbReference type="ChEBI" id="CHEBI:59789"/>
        <label>1</label>
    </ligand>
</feature>
<dbReference type="AlphaFoldDB" id="A0A1I7B9E2"/>
<dbReference type="PANTHER" id="PTHR13932">
    <property type="entry name" value="COPROPORPHYRINIGEN III OXIDASE"/>
    <property type="match status" value="1"/>
</dbReference>
<dbReference type="GO" id="GO:0051989">
    <property type="term" value="F:coproporphyrinogen dehydrogenase activity"/>
    <property type="evidence" value="ECO:0007669"/>
    <property type="project" value="UniProtKB-EC"/>
</dbReference>
<keyword evidence="5 14" id="KW-0004">4Fe-4S</keyword>
<feature type="binding site" evidence="16">
    <location>
        <position position="63"/>
    </location>
    <ligand>
        <name>[4Fe-4S] cluster</name>
        <dbReference type="ChEBI" id="CHEBI:49883"/>
        <note>4Fe-4S-S-AdoMet</note>
    </ligand>
</feature>
<keyword evidence="6 14" id="KW-0963">Cytoplasm</keyword>
<evidence type="ECO:0000256" key="14">
    <source>
        <dbReference type="PIRNR" id="PIRNR000167"/>
    </source>
</evidence>
<dbReference type="PROSITE" id="PS51918">
    <property type="entry name" value="RADICAL_SAM"/>
    <property type="match status" value="1"/>
</dbReference>
<evidence type="ECO:0000313" key="19">
    <source>
        <dbReference type="Proteomes" id="UP000236454"/>
    </source>
</evidence>
<evidence type="ECO:0000256" key="4">
    <source>
        <dbReference type="ARBA" id="ARBA00011245"/>
    </source>
</evidence>
<evidence type="ECO:0000256" key="5">
    <source>
        <dbReference type="ARBA" id="ARBA00022485"/>
    </source>
</evidence>
<dbReference type="Pfam" id="PF04055">
    <property type="entry name" value="Radical_SAM"/>
    <property type="match status" value="1"/>
</dbReference>
<keyword evidence="10 14" id="KW-0408">Iron</keyword>
<evidence type="ECO:0000256" key="7">
    <source>
        <dbReference type="ARBA" id="ARBA00022691"/>
    </source>
</evidence>
<evidence type="ECO:0000313" key="18">
    <source>
        <dbReference type="EMBL" id="SFT83741.1"/>
    </source>
</evidence>
<feature type="binding site" evidence="15">
    <location>
        <position position="328"/>
    </location>
    <ligand>
        <name>S-adenosyl-L-methionine</name>
        <dbReference type="ChEBI" id="CHEBI:59789"/>
        <label>1</label>
    </ligand>
</feature>
<evidence type="ECO:0000256" key="16">
    <source>
        <dbReference type="PIRSR" id="PIRSR000167-2"/>
    </source>
</evidence>
<dbReference type="InterPro" id="IPR004558">
    <property type="entry name" value="Coprogen_oxidase_HemN"/>
</dbReference>
<dbReference type="SFLD" id="SFLDS00029">
    <property type="entry name" value="Radical_SAM"/>
    <property type="match status" value="1"/>
</dbReference>
<gene>
    <name evidence="18" type="ORF">SAMN05216474_2590</name>
</gene>
<dbReference type="Proteomes" id="UP000236454">
    <property type="component" value="Unassembled WGS sequence"/>
</dbReference>
<feature type="binding site" evidence="16">
    <location>
        <position position="66"/>
    </location>
    <ligand>
        <name>[4Fe-4S] cluster</name>
        <dbReference type="ChEBI" id="CHEBI:49883"/>
        <note>4Fe-4S-S-AdoMet</note>
    </ligand>
</feature>
<keyword evidence="11 14" id="KW-0411">Iron-sulfur</keyword>
<accession>A0A1I7B9E2</accession>
<dbReference type="SUPFAM" id="SSF102114">
    <property type="entry name" value="Radical SAM enzymes"/>
    <property type="match status" value="1"/>
</dbReference>
<keyword evidence="19" id="KW-1185">Reference proteome</keyword>
<feature type="binding site" evidence="15">
    <location>
        <position position="207"/>
    </location>
    <ligand>
        <name>S-adenosyl-L-methionine</name>
        <dbReference type="ChEBI" id="CHEBI:59789"/>
        <label>2</label>
    </ligand>
</feature>
<name>A0A1I7B9E2_9FLAO</name>
<evidence type="ECO:0000256" key="13">
    <source>
        <dbReference type="ARBA" id="ARBA00048321"/>
    </source>
</evidence>
<feature type="binding site" evidence="15">
    <location>
        <position position="241"/>
    </location>
    <ligand>
        <name>S-adenosyl-L-methionine</name>
        <dbReference type="ChEBI" id="CHEBI:59789"/>
        <label>2</label>
    </ligand>
</feature>
<dbReference type="InterPro" id="IPR034505">
    <property type="entry name" value="Coproporphyrinogen-III_oxidase"/>
</dbReference>
<dbReference type="InterPro" id="IPR007197">
    <property type="entry name" value="rSAM"/>
</dbReference>
<evidence type="ECO:0000256" key="9">
    <source>
        <dbReference type="ARBA" id="ARBA00023002"/>
    </source>
</evidence>
<evidence type="ECO:0000256" key="3">
    <source>
        <dbReference type="ARBA" id="ARBA00005493"/>
    </source>
</evidence>
<sequence length="450" mass="52174">MSELIRKYNQPGPRYTSYPTVPFWKDMDIDKEAWKKSLVEAFKVRRNKEVSLYIHLPFCEQLCTFCGCHKRITKNHAVEEPYLLTVLKEWQLYTFFLGEDMVIKEIHLGGGTPTFFQPENLERLIQGIRALSLFDPNVSLSFEAHPNNTTEEHLKTFRELGFNRLSFGIQDYDPKVQKTINRIQSFEQVQSVHQLALDYGFTSVSHDIIYGLPHQTLESIQDTIAKTAQLRPHRISFYSYAHVPWIKGVGQRGYSEDDLPKNEEKQALYEYGKAELLKLGYEEIGMDHFALPEDELSIAHHKGELHRNFMGYTTQSTEVMIGLGMSAISDAWGAFAQNDKHVEDYQATINSGELAVFRGHFLSEEDEIVRRLILDLMCRYKASIPAQIAESEFINQELLQELISDELIHYKGNELEILEKGKPFLRNVCMCFDLKLNQREKREQLFSSTI</sequence>
<dbReference type="OrthoDB" id="9808022at2"/>
<dbReference type="SFLD" id="SFLDG01082">
    <property type="entry name" value="B12-binding_domain_containing"/>
    <property type="match status" value="1"/>
</dbReference>
<dbReference type="EMBL" id="FPAS01000005">
    <property type="protein sequence ID" value="SFT83741.1"/>
    <property type="molecule type" value="Genomic_DNA"/>
</dbReference>
<dbReference type="InterPro" id="IPR013785">
    <property type="entry name" value="Aldolase_TIM"/>
</dbReference>
<keyword evidence="8 14" id="KW-0479">Metal-binding</keyword>
<reference evidence="18 19" key="1">
    <citation type="submission" date="2016-10" db="EMBL/GenBank/DDBJ databases">
        <authorList>
            <person name="de Groot N.N."/>
        </authorList>
    </citation>
    <scope>NUCLEOTIDE SEQUENCE [LARGE SCALE GENOMIC DNA]</scope>
    <source>
        <strain evidence="18 19">CGMCC 1.7005</strain>
    </source>
</reference>
<evidence type="ECO:0000256" key="2">
    <source>
        <dbReference type="ARBA" id="ARBA00004785"/>
    </source>
</evidence>
<dbReference type="PIRSF" id="PIRSF000167">
    <property type="entry name" value="HemN"/>
    <property type="match status" value="1"/>
</dbReference>
<dbReference type="UniPathway" id="UPA00251">
    <property type="reaction ID" value="UER00323"/>
</dbReference>
<feature type="domain" description="Radical SAM core" evidence="17">
    <location>
        <begin position="44"/>
        <end position="282"/>
    </location>
</feature>
<dbReference type="GO" id="GO:0004109">
    <property type="term" value="F:coproporphyrinogen oxidase activity"/>
    <property type="evidence" value="ECO:0007669"/>
    <property type="project" value="InterPro"/>
</dbReference>
<proteinExistence type="inferred from homology"/>
<evidence type="ECO:0000256" key="6">
    <source>
        <dbReference type="ARBA" id="ARBA00022490"/>
    </source>
</evidence>
<feature type="binding site" evidence="15">
    <location>
        <begin position="111"/>
        <end position="112"/>
    </location>
    <ligand>
        <name>S-adenosyl-L-methionine</name>
        <dbReference type="ChEBI" id="CHEBI:59789"/>
        <label>2</label>
    </ligand>
</feature>
<feature type="binding site" evidence="15">
    <location>
        <position position="53"/>
    </location>
    <ligand>
        <name>S-adenosyl-L-methionine</name>
        <dbReference type="ChEBI" id="CHEBI:59789"/>
        <label>1</label>
    </ligand>
</feature>
<dbReference type="GO" id="GO:0005737">
    <property type="term" value="C:cytoplasm"/>
    <property type="evidence" value="ECO:0007669"/>
    <property type="project" value="UniProtKB-SubCell"/>
</dbReference>
<dbReference type="CDD" id="cd01335">
    <property type="entry name" value="Radical_SAM"/>
    <property type="match status" value="1"/>
</dbReference>
<dbReference type="NCBIfam" id="TIGR00538">
    <property type="entry name" value="hemN"/>
    <property type="match status" value="1"/>
</dbReference>
<dbReference type="STRING" id="477690.SAMN05216474_2590"/>